<evidence type="ECO:0000256" key="1">
    <source>
        <dbReference type="ARBA" id="ARBA00022723"/>
    </source>
</evidence>
<feature type="binding site" evidence="5">
    <location>
        <begin position="305"/>
        <end position="311"/>
    </location>
    <ligand>
        <name>GTP</name>
        <dbReference type="ChEBI" id="CHEBI:37565"/>
    </ligand>
</feature>
<dbReference type="GO" id="GO:0031380">
    <property type="term" value="C:nuclear RNA-directed RNA polymerase complex"/>
    <property type="evidence" value="ECO:0007669"/>
    <property type="project" value="TreeGrafter"/>
</dbReference>
<dbReference type="Proteomes" id="UP000006352">
    <property type="component" value="Unassembled WGS sequence"/>
</dbReference>
<feature type="region of interest" description="Disordered" evidence="7">
    <location>
        <begin position="515"/>
        <end position="534"/>
    </location>
</feature>
<keyword evidence="2 5" id="KW-0547">Nucleotide-binding</keyword>
<proteinExistence type="predicted"/>
<dbReference type="OrthoDB" id="10055769at2759"/>
<evidence type="ECO:0000256" key="4">
    <source>
        <dbReference type="ARBA" id="ARBA00023224"/>
    </source>
</evidence>
<sequence length="1620" mass="181677">MPSVLHPAIDPLDIALAVPANESPLERQARLSAESEAKRISDMIDEELQRQERAEKKGPRSVKILLLGQSESGKSTTLKNFQLMNSPKAFRAERASWRAVIHLNIVRSIRMILDVMAEAQATQTAAGYGPPSSMLRPSSSRDNPSRPSDPDQPLLTAEHLKLKMRLSPLLQVEQTLVRKLTPPGSAEFEATHLASVTSGYVERARSKEVAVNSQFAWKNMFSRFLPESRESFDSSRDGIDWDDPDDPGRIIYACGEDMIRLWNDDTIRKLLKMHNLRLEDRSGFFLDSLERITAPHYVPADDDILRARLKTLGITEYRFTIKDGSLGGSTREWKIFDVGGHRSLEDSVLLWKSIVSNPLLSKTSLVLLLNKIDIFKTKLEAGIRLAKYIVSYGNRPNDYETTSTYLRRKFAQIHQDRSPEPRPFYCHFTNVIDTKSTRLILADVQDTSTRYSDKLEDLDDVMRTVSVDNTVQSNAQSITQIGTPSSGNIPVQMLGKRKSLTREATLITDAVGPTKLRRTSNTNSQRTNRSTGLSDTVVLSTEASPHRSHYVPAALVGSSAPTPAATSEFQPVIIAYSHALRGYVDPLVWGAQWEISRFVSAGVGYDKFPIHNLVELRDLRTNAKSAPEVARMVATECGLKSASAKELRDSPFASVFAKENSVKHPWDELDKEAKILSQAVHGGLGCNESELFLLDDPWYGGRVHFTGKLVFVADTAGNSSYQVRLDRPVLGPSCEFSRRFGSYQFIRIRIPKDILNQSDKKGWGGGNLLEYFRRPFVVSSRVFRAFYSKEHNVFLVQTNECWDGTRIVEAKPTSRPPHDQTLSFLEFLKFHNNMELNRHQTMVKWAARFALGLSNSVPGARVRPSEIAFEDDIICAAWDGNGKAPNEQIMTDGCGLISTDILQLIADRLGLSSVPTAIQMRVCGSKGILLAHPHPQRPSLASSPRVWLRPSQVKIKHSTTNQLPANLDPALCTIDVLRPSRLTSPVRLSTETIINLAENGVPTDVFINLMKATLKAKVHSLTNWEGSLGLFKLWMNVARAGNVFMARLAREAAGAARAKGFVFEDFVGEETNDEDGLNHLDEAIEDHSTAWWDDPISGCPSSLEETVMVLLDAGFNPKTCPVLAAKLKEVVKRVITTMVRKYQIEVSQSLSAVIVPDPCNVLRPGEIHVKSSQRNLVDQDGKRTDIILGDVLVTRHPCKVPTDVQKVQAVYHEKLRNYVDVIVVSTKDHIYGNKLLNRHLASCTGGGDYDGDMMEVFWKRELVSAFVNADPKFLQEPPGVQFCLSKNTETVAQYLAHTPLNGPKEKIICELQAYLLGSLQDSAMVGIYSTWWENSIYASGYCHPTTIFLAYMFCAILDGSKTGVRVLPGAYEKHKRTYAHRPPVWKETEEERERHIRAETNEPNLRRETERLGVFIMDEIFEQAQVECRGHLAHVDEVLNPTVVLLDADLVAPFEEMEIRAQKLLKLRGDNGMLQELQEIQKHVEKVYSNWRRSRHVDEGRSGSGGSGVSGGKSKVGFTGLPIEKRQDRLRELSQQFHGGPSPSSELLYFDEVSLRRVRASYAYIFDHRSSPYKWSRFPWDVSMRTLCEIKANALGPSKTLTEDFYARMSINKAFLREAQ</sequence>
<dbReference type="InParanoid" id="J4GN51"/>
<dbReference type="STRING" id="599839.J4GN51"/>
<name>J4GN51_9APHY</name>
<dbReference type="InterPro" id="IPR057596">
    <property type="entry name" value="RDRP_core"/>
</dbReference>
<reference evidence="9 10" key="1">
    <citation type="journal article" date="2012" name="Appl. Environ. Microbiol.">
        <title>Short-read sequencing for genomic analysis of the brown rot fungus Fibroporia radiculosa.</title>
        <authorList>
            <person name="Tang J.D."/>
            <person name="Perkins A.D."/>
            <person name="Sonstegard T.S."/>
            <person name="Schroeder S.G."/>
            <person name="Burgess S.C."/>
            <person name="Diehl S.V."/>
        </authorList>
    </citation>
    <scope>NUCLEOTIDE SEQUENCE [LARGE SCALE GENOMIC DNA]</scope>
    <source>
        <strain evidence="9 10">TFFH 294</strain>
    </source>
</reference>
<dbReference type="PANTHER" id="PTHR23079:SF55">
    <property type="entry name" value="RNA-DIRECTED RNA POLYMERASE"/>
    <property type="match status" value="1"/>
</dbReference>
<evidence type="ECO:0000256" key="2">
    <source>
        <dbReference type="ARBA" id="ARBA00022741"/>
    </source>
</evidence>
<accession>J4GN51</accession>
<keyword evidence="6" id="KW-0460">Magnesium</keyword>
<dbReference type="SUPFAM" id="SSF47895">
    <property type="entry name" value="Transducin (alpha subunit), insertion domain"/>
    <property type="match status" value="1"/>
</dbReference>
<dbReference type="Gene3D" id="3.40.50.300">
    <property type="entry name" value="P-loop containing nucleotide triphosphate hydrolases"/>
    <property type="match status" value="3"/>
</dbReference>
<dbReference type="Pfam" id="PF05183">
    <property type="entry name" value="RdRP"/>
    <property type="match status" value="1"/>
</dbReference>
<dbReference type="PRINTS" id="PR00318">
    <property type="entry name" value="GPROTEINA"/>
</dbReference>
<keyword evidence="10" id="KW-1185">Reference proteome</keyword>
<dbReference type="InterPro" id="IPR027417">
    <property type="entry name" value="P-loop_NTPase"/>
</dbReference>
<dbReference type="InterPro" id="IPR007855">
    <property type="entry name" value="RDRP"/>
</dbReference>
<dbReference type="SMART" id="SM00275">
    <property type="entry name" value="G_alpha"/>
    <property type="match status" value="1"/>
</dbReference>
<dbReference type="PANTHER" id="PTHR23079">
    <property type="entry name" value="RNA-DEPENDENT RNA POLYMERASE"/>
    <property type="match status" value="1"/>
</dbReference>
<dbReference type="GO" id="GO:0005525">
    <property type="term" value="F:GTP binding"/>
    <property type="evidence" value="ECO:0007669"/>
    <property type="project" value="UniProtKB-KW"/>
</dbReference>
<feature type="binding site" evidence="5">
    <location>
        <begin position="370"/>
        <end position="373"/>
    </location>
    <ligand>
        <name>GTP</name>
        <dbReference type="ChEBI" id="CHEBI:37565"/>
    </ligand>
</feature>
<dbReference type="PROSITE" id="PS51882">
    <property type="entry name" value="G_ALPHA"/>
    <property type="match status" value="1"/>
</dbReference>
<dbReference type="Pfam" id="PF00503">
    <property type="entry name" value="G-alpha"/>
    <property type="match status" value="2"/>
</dbReference>
<dbReference type="GO" id="GO:0003968">
    <property type="term" value="F:RNA-directed RNA polymerase activity"/>
    <property type="evidence" value="ECO:0007669"/>
    <property type="project" value="UniProtKB-KW"/>
</dbReference>
<protein>
    <recommendedName>
        <fullName evidence="8">RDRP core domain-containing protein</fullName>
    </recommendedName>
</protein>
<feature type="compositionally biased region" description="Gly residues" evidence="7">
    <location>
        <begin position="1502"/>
        <end position="1511"/>
    </location>
</feature>
<keyword evidence="4" id="KW-0807">Transducer</keyword>
<dbReference type="Gene3D" id="1.10.400.10">
    <property type="entry name" value="GI Alpha 1, domain 2-like"/>
    <property type="match status" value="2"/>
</dbReference>
<dbReference type="GO" id="GO:0003924">
    <property type="term" value="F:GTPase activity"/>
    <property type="evidence" value="ECO:0007669"/>
    <property type="project" value="InterPro"/>
</dbReference>
<evidence type="ECO:0000256" key="5">
    <source>
        <dbReference type="PIRSR" id="PIRSR601019-1"/>
    </source>
</evidence>
<feature type="compositionally biased region" description="Low complexity" evidence="7">
    <location>
        <begin position="130"/>
        <end position="146"/>
    </location>
</feature>
<dbReference type="GO" id="GO:0031683">
    <property type="term" value="F:G-protein beta/gamma-subunit complex binding"/>
    <property type="evidence" value="ECO:0007669"/>
    <property type="project" value="InterPro"/>
</dbReference>
<feature type="region of interest" description="Disordered" evidence="7">
    <location>
        <begin position="124"/>
        <end position="153"/>
    </location>
</feature>
<dbReference type="GO" id="GO:0030422">
    <property type="term" value="P:siRNA processing"/>
    <property type="evidence" value="ECO:0007669"/>
    <property type="project" value="TreeGrafter"/>
</dbReference>
<evidence type="ECO:0000256" key="3">
    <source>
        <dbReference type="ARBA" id="ARBA00023134"/>
    </source>
</evidence>
<feature type="binding site" evidence="6">
    <location>
        <position position="311"/>
    </location>
    <ligand>
        <name>Mg(2+)</name>
        <dbReference type="ChEBI" id="CHEBI:18420"/>
    </ligand>
</feature>
<gene>
    <name evidence="9" type="ORF">FIBRA_02822</name>
</gene>
<dbReference type="RefSeq" id="XP_012180063.1">
    <property type="nucleotide sequence ID" value="XM_012324673.1"/>
</dbReference>
<dbReference type="InterPro" id="IPR011025">
    <property type="entry name" value="GproteinA_insert"/>
</dbReference>
<dbReference type="GeneID" id="24095691"/>
<feature type="compositionally biased region" description="Polar residues" evidence="7">
    <location>
        <begin position="519"/>
        <end position="534"/>
    </location>
</feature>
<keyword evidence="1 6" id="KW-0479">Metal-binding</keyword>
<dbReference type="FunFam" id="3.40.50.300:FF:000692">
    <property type="entry name" value="Guanine nucleotide-binding protein subunit alpha"/>
    <property type="match status" value="1"/>
</dbReference>
<keyword evidence="3 5" id="KW-0342">GTP-binding</keyword>
<feature type="region of interest" description="Disordered" evidence="7">
    <location>
        <begin position="1495"/>
        <end position="1514"/>
    </location>
</feature>
<dbReference type="InterPro" id="IPR001019">
    <property type="entry name" value="Gprotein_alpha_su"/>
</dbReference>
<evidence type="ECO:0000313" key="9">
    <source>
        <dbReference type="EMBL" id="CCM00780.1"/>
    </source>
</evidence>
<dbReference type="SUPFAM" id="SSF52540">
    <property type="entry name" value="P-loop containing nucleoside triphosphate hydrolases"/>
    <property type="match status" value="1"/>
</dbReference>
<dbReference type="GO" id="GO:0007186">
    <property type="term" value="P:G protein-coupled receptor signaling pathway"/>
    <property type="evidence" value="ECO:0007669"/>
    <property type="project" value="InterPro"/>
</dbReference>
<dbReference type="HOGENOM" id="CLU_003387_1_0_1"/>
<dbReference type="GO" id="GO:0046872">
    <property type="term" value="F:metal ion binding"/>
    <property type="evidence" value="ECO:0007669"/>
    <property type="project" value="UniProtKB-KW"/>
</dbReference>
<dbReference type="EMBL" id="HE797004">
    <property type="protein sequence ID" value="CCM00780.1"/>
    <property type="molecule type" value="Genomic_DNA"/>
</dbReference>
<evidence type="ECO:0000259" key="8">
    <source>
        <dbReference type="Pfam" id="PF05183"/>
    </source>
</evidence>
<feature type="domain" description="RDRP core" evidence="8">
    <location>
        <begin position="723"/>
        <end position="1394"/>
    </location>
</feature>
<evidence type="ECO:0000256" key="6">
    <source>
        <dbReference type="PIRSR" id="PIRSR601019-2"/>
    </source>
</evidence>
<organism evidence="9 10">
    <name type="scientific">Fibroporia radiculosa</name>
    <dbReference type="NCBI Taxonomy" id="599839"/>
    <lineage>
        <taxon>Eukaryota</taxon>
        <taxon>Fungi</taxon>
        <taxon>Dikarya</taxon>
        <taxon>Basidiomycota</taxon>
        <taxon>Agaricomycotina</taxon>
        <taxon>Agaricomycetes</taxon>
        <taxon>Polyporales</taxon>
        <taxon>Fibroporiaceae</taxon>
        <taxon>Fibroporia</taxon>
    </lineage>
</organism>
<dbReference type="GO" id="GO:0003723">
    <property type="term" value="F:RNA binding"/>
    <property type="evidence" value="ECO:0007669"/>
    <property type="project" value="UniProtKB-KW"/>
</dbReference>
<evidence type="ECO:0000256" key="7">
    <source>
        <dbReference type="SAM" id="MobiDB-lite"/>
    </source>
</evidence>
<evidence type="ECO:0000313" key="10">
    <source>
        <dbReference type="Proteomes" id="UP000006352"/>
    </source>
</evidence>